<dbReference type="InterPro" id="IPR007484">
    <property type="entry name" value="Peptidase_M28"/>
</dbReference>
<keyword evidence="12" id="KW-1185">Reference proteome</keyword>
<evidence type="ECO:0000256" key="4">
    <source>
        <dbReference type="ARBA" id="ARBA00022723"/>
    </source>
</evidence>
<dbReference type="GO" id="GO:0004177">
    <property type="term" value="F:aminopeptidase activity"/>
    <property type="evidence" value="ECO:0007669"/>
    <property type="project" value="UniProtKB-KW"/>
</dbReference>
<dbReference type="OrthoDB" id="2214at2759"/>
<gene>
    <name evidence="11" type="ORF">M422DRAFT_75674</name>
</gene>
<dbReference type="GO" id="GO:0046872">
    <property type="term" value="F:metal ion binding"/>
    <property type="evidence" value="ECO:0007669"/>
    <property type="project" value="UniProtKB-KW"/>
</dbReference>
<keyword evidence="4 9" id="KW-0479">Metal-binding</keyword>
<evidence type="ECO:0000256" key="9">
    <source>
        <dbReference type="RuleBase" id="RU361240"/>
    </source>
</evidence>
<dbReference type="FunFam" id="3.40.630.10:FF:000042">
    <property type="entry name" value="Peptide hydrolase"/>
    <property type="match status" value="1"/>
</dbReference>
<name>A0A0C9VSS5_SPHS4</name>
<dbReference type="Proteomes" id="UP000054279">
    <property type="component" value="Unassembled WGS sequence"/>
</dbReference>
<keyword evidence="2" id="KW-0031">Aminopeptidase</keyword>
<evidence type="ECO:0000256" key="3">
    <source>
        <dbReference type="ARBA" id="ARBA00022670"/>
    </source>
</evidence>
<dbReference type="PANTHER" id="PTHR12147:SF56">
    <property type="entry name" value="AMINOPEPTIDASE YDR415C-RELATED"/>
    <property type="match status" value="1"/>
</dbReference>
<comment type="cofactor">
    <cofactor evidence="1">
        <name>Zn(2+)</name>
        <dbReference type="ChEBI" id="CHEBI:29105"/>
    </cofactor>
</comment>
<organism evidence="11 12">
    <name type="scientific">Sphaerobolus stellatus (strain SS14)</name>
    <dbReference type="NCBI Taxonomy" id="990650"/>
    <lineage>
        <taxon>Eukaryota</taxon>
        <taxon>Fungi</taxon>
        <taxon>Dikarya</taxon>
        <taxon>Basidiomycota</taxon>
        <taxon>Agaricomycotina</taxon>
        <taxon>Agaricomycetes</taxon>
        <taxon>Phallomycetidae</taxon>
        <taxon>Geastrales</taxon>
        <taxon>Sphaerobolaceae</taxon>
        <taxon>Sphaerobolus</taxon>
    </lineage>
</organism>
<dbReference type="GO" id="GO:0006508">
    <property type="term" value="P:proteolysis"/>
    <property type="evidence" value="ECO:0007669"/>
    <property type="project" value="UniProtKB-KW"/>
</dbReference>
<protein>
    <recommendedName>
        <fullName evidence="9">Peptide hydrolase</fullName>
        <ecNumber evidence="9">3.4.-.-</ecNumber>
    </recommendedName>
</protein>
<keyword evidence="6 9" id="KW-0378">Hydrolase</keyword>
<feature type="domain" description="Peptidase M28" evidence="10">
    <location>
        <begin position="178"/>
        <end position="365"/>
    </location>
</feature>
<keyword evidence="3 9" id="KW-0645">Protease</keyword>
<accession>A0A0C9VSS5</accession>
<dbReference type="HOGENOM" id="CLU_025866_0_0_1"/>
<dbReference type="AlphaFoldDB" id="A0A0C9VSS5"/>
<evidence type="ECO:0000256" key="8">
    <source>
        <dbReference type="ARBA" id="ARBA00043962"/>
    </source>
</evidence>
<dbReference type="PANTHER" id="PTHR12147">
    <property type="entry name" value="METALLOPEPTIDASE M28 FAMILY MEMBER"/>
    <property type="match status" value="1"/>
</dbReference>
<dbReference type="EMBL" id="KN837139">
    <property type="protein sequence ID" value="KIJ41121.1"/>
    <property type="molecule type" value="Genomic_DNA"/>
</dbReference>
<dbReference type="SUPFAM" id="SSF53187">
    <property type="entry name" value="Zn-dependent exopeptidases"/>
    <property type="match status" value="1"/>
</dbReference>
<dbReference type="CDD" id="cd03879">
    <property type="entry name" value="M28_AAP"/>
    <property type="match status" value="1"/>
</dbReference>
<dbReference type="Gene3D" id="3.40.630.10">
    <property type="entry name" value="Zn peptidases"/>
    <property type="match status" value="1"/>
</dbReference>
<keyword evidence="5 9" id="KW-0732">Signal</keyword>
<feature type="signal peptide" evidence="9">
    <location>
        <begin position="1"/>
        <end position="18"/>
    </location>
</feature>
<dbReference type="EC" id="3.4.-.-" evidence="9"/>
<evidence type="ECO:0000313" key="11">
    <source>
        <dbReference type="EMBL" id="KIJ41121.1"/>
    </source>
</evidence>
<evidence type="ECO:0000256" key="6">
    <source>
        <dbReference type="ARBA" id="ARBA00022801"/>
    </source>
</evidence>
<reference evidence="11 12" key="1">
    <citation type="submission" date="2014-06" db="EMBL/GenBank/DDBJ databases">
        <title>Evolutionary Origins and Diversification of the Mycorrhizal Mutualists.</title>
        <authorList>
            <consortium name="DOE Joint Genome Institute"/>
            <consortium name="Mycorrhizal Genomics Consortium"/>
            <person name="Kohler A."/>
            <person name="Kuo A."/>
            <person name="Nagy L.G."/>
            <person name="Floudas D."/>
            <person name="Copeland A."/>
            <person name="Barry K.W."/>
            <person name="Cichocki N."/>
            <person name="Veneault-Fourrey C."/>
            <person name="LaButti K."/>
            <person name="Lindquist E.A."/>
            <person name="Lipzen A."/>
            <person name="Lundell T."/>
            <person name="Morin E."/>
            <person name="Murat C."/>
            <person name="Riley R."/>
            <person name="Ohm R."/>
            <person name="Sun H."/>
            <person name="Tunlid A."/>
            <person name="Henrissat B."/>
            <person name="Grigoriev I.V."/>
            <person name="Hibbett D.S."/>
            <person name="Martin F."/>
        </authorList>
    </citation>
    <scope>NUCLEOTIDE SEQUENCE [LARGE SCALE GENOMIC DNA]</scope>
    <source>
        <strain evidence="11 12">SS14</strain>
    </source>
</reference>
<sequence length="391" mass="43246">MKFSAFLILIPAALRASAQLVVQEQQRPLLDASAQYPGFHVDLNAQRLLEFEDGSRVMMSELEKLELKMRGERFFDVTETPNLNSFGIKKSVDFSYPALSKNETVRDVIKTLTTDGPKANLEVFSGFKTRYYRSDSGRESQEWLLNRIKETVSTSASDAIQSSINVQAFPHSWTQSSIILRINGTSGTDETVVIGAHQDSTNMLFFLPAPGADDDGSGTVTILEALRGVISSGLRPKKNVEFHWYSGEEGGLLGSQAIAQAYKAASANVYAMIQMDMTAWVKKGTKEVVGVVEDFVDPTLTDYVKELVEAYLDIPYVATACGYACSDHGSWSKAGYRSSFTIESEFHDSDPNIHSTRDTIDVSPEFSFTHMLEFSKLAAAFAIELGEWEKA</sequence>
<evidence type="ECO:0000256" key="7">
    <source>
        <dbReference type="ARBA" id="ARBA00022833"/>
    </source>
</evidence>
<dbReference type="GO" id="GO:0008235">
    <property type="term" value="F:metalloexopeptidase activity"/>
    <property type="evidence" value="ECO:0007669"/>
    <property type="project" value="InterPro"/>
</dbReference>
<evidence type="ECO:0000256" key="2">
    <source>
        <dbReference type="ARBA" id="ARBA00022438"/>
    </source>
</evidence>
<proteinExistence type="inferred from homology"/>
<evidence type="ECO:0000256" key="5">
    <source>
        <dbReference type="ARBA" id="ARBA00022729"/>
    </source>
</evidence>
<feature type="chain" id="PRO_5005112122" description="Peptide hydrolase" evidence="9">
    <location>
        <begin position="19"/>
        <end position="391"/>
    </location>
</feature>
<evidence type="ECO:0000313" key="12">
    <source>
        <dbReference type="Proteomes" id="UP000054279"/>
    </source>
</evidence>
<keyword evidence="7 9" id="KW-0862">Zinc</keyword>
<dbReference type="Pfam" id="PF04389">
    <property type="entry name" value="Peptidase_M28"/>
    <property type="match status" value="1"/>
</dbReference>
<evidence type="ECO:0000259" key="10">
    <source>
        <dbReference type="Pfam" id="PF04389"/>
    </source>
</evidence>
<dbReference type="InterPro" id="IPR045175">
    <property type="entry name" value="M28_fam"/>
</dbReference>
<comment type="similarity">
    <text evidence="8">Belongs to the peptidase M28 family. M28E subfamily.</text>
</comment>
<evidence type="ECO:0000256" key="1">
    <source>
        <dbReference type="ARBA" id="ARBA00001947"/>
    </source>
</evidence>